<reference evidence="3" key="1">
    <citation type="journal article" date="2017" name="Nat. Ecol. Evol.">
        <title>Genome expansion and lineage-specific genetic innovations in the forest pathogenic fungi Armillaria.</title>
        <authorList>
            <person name="Sipos G."/>
            <person name="Prasanna A.N."/>
            <person name="Walter M.C."/>
            <person name="O'Connor E."/>
            <person name="Balint B."/>
            <person name="Krizsan K."/>
            <person name="Kiss B."/>
            <person name="Hess J."/>
            <person name="Varga T."/>
            <person name="Slot J."/>
            <person name="Riley R."/>
            <person name="Boka B."/>
            <person name="Rigling D."/>
            <person name="Barry K."/>
            <person name="Lee J."/>
            <person name="Mihaltcheva S."/>
            <person name="LaButti K."/>
            <person name="Lipzen A."/>
            <person name="Waldron R."/>
            <person name="Moloney N.M."/>
            <person name="Sperisen C."/>
            <person name="Kredics L."/>
            <person name="Vagvoelgyi C."/>
            <person name="Patrignani A."/>
            <person name="Fitzpatrick D."/>
            <person name="Nagy I."/>
            <person name="Doyle S."/>
            <person name="Anderson J.B."/>
            <person name="Grigoriev I.V."/>
            <person name="Gueldener U."/>
            <person name="Muensterkoetter M."/>
            <person name="Nagy L.G."/>
        </authorList>
    </citation>
    <scope>NUCLEOTIDE SEQUENCE [LARGE SCALE GENOMIC DNA]</scope>
    <source>
        <strain evidence="3">C18/9</strain>
    </source>
</reference>
<dbReference type="OrthoDB" id="2980832at2759"/>
<keyword evidence="3" id="KW-1185">Reference proteome</keyword>
<feature type="compositionally biased region" description="Low complexity" evidence="1">
    <location>
        <begin position="351"/>
        <end position="370"/>
    </location>
</feature>
<feature type="compositionally biased region" description="Polar residues" evidence="1">
    <location>
        <begin position="334"/>
        <end position="350"/>
    </location>
</feature>
<accession>A0A284QXX4</accession>
<dbReference type="OMA" id="GCSINIA"/>
<evidence type="ECO:0000256" key="1">
    <source>
        <dbReference type="SAM" id="MobiDB-lite"/>
    </source>
</evidence>
<sequence>MYCVKYHGITPTTDLDVPNADMPTDKKVSAWNAVCKEEEKGLTVDKLAVKQASEQEEFSNLRRSIIAWFNWCFKGVQQSGSFACAIEATIQQGKKPCHARFLNAYTEMYYPSKIKLIIDAAFAQSTNQSEKAGFTLTNCTIKEHWDWEPESVKTMIHNKIEAQYQDAMAKYKKLQAGLTDKSPEDYHLALTQGSNFVQVIINSLKERFRMQMCIMLVGPIGENRDAIEVRSIHSGIAMGLQWPEVDKKGFTIVEKSFLHFGLKSFKERNARALKGTIISEEDAALAPVALLSPLQLVKKAPISDISDRSLLPSLPSEVLKSSTAKSSCPSSNKTVEPSTEKSPSSNEALKSSTGSPPVPAPSSSVVSIISSKDKTDKGHSIDDATFEHSGSPSPTRNNFTAPEAGDGDSGVSRPSLEVDLPNEREKSSTPIQPKDVEAAWDATNCNEWYPELTSAFDRFRHGALWDPLWSRAVDSFLVFEWQQGFATKGKVLCVRDQPACIHAFMKEHHYWGKPRDLENLKEFNKQWWAWWGVLQLVGQGVAGFMFAQSEDLLDWEGLEKCSGCMGFILLLGSLLWWGETAHAIGEKSEDWWNWHLAIKNFVWVIEHIIRTADLGDGV</sequence>
<feature type="region of interest" description="Disordered" evidence="1">
    <location>
        <begin position="321"/>
        <end position="436"/>
    </location>
</feature>
<name>A0A284QXX4_ARMOS</name>
<dbReference type="Proteomes" id="UP000219338">
    <property type="component" value="Unassembled WGS sequence"/>
</dbReference>
<dbReference type="STRING" id="47428.A0A284QXX4"/>
<dbReference type="AlphaFoldDB" id="A0A284QXX4"/>
<evidence type="ECO:0000313" key="3">
    <source>
        <dbReference type="Proteomes" id="UP000219338"/>
    </source>
</evidence>
<proteinExistence type="predicted"/>
<evidence type="ECO:0000313" key="2">
    <source>
        <dbReference type="EMBL" id="SJL01336.1"/>
    </source>
</evidence>
<dbReference type="EMBL" id="FUEG01000003">
    <property type="protein sequence ID" value="SJL01336.1"/>
    <property type="molecule type" value="Genomic_DNA"/>
</dbReference>
<feature type="compositionally biased region" description="Basic and acidic residues" evidence="1">
    <location>
        <begin position="371"/>
        <end position="386"/>
    </location>
</feature>
<feature type="compositionally biased region" description="Polar residues" evidence="1">
    <location>
        <begin position="388"/>
        <end position="400"/>
    </location>
</feature>
<gene>
    <name evidence="2" type="ORF">ARMOST_04656</name>
</gene>
<protein>
    <submittedName>
        <fullName evidence="2">Uncharacterized protein</fullName>
    </submittedName>
</protein>
<organism evidence="2 3">
    <name type="scientific">Armillaria ostoyae</name>
    <name type="common">Armillaria root rot fungus</name>
    <dbReference type="NCBI Taxonomy" id="47428"/>
    <lineage>
        <taxon>Eukaryota</taxon>
        <taxon>Fungi</taxon>
        <taxon>Dikarya</taxon>
        <taxon>Basidiomycota</taxon>
        <taxon>Agaricomycotina</taxon>
        <taxon>Agaricomycetes</taxon>
        <taxon>Agaricomycetidae</taxon>
        <taxon>Agaricales</taxon>
        <taxon>Marasmiineae</taxon>
        <taxon>Physalacriaceae</taxon>
        <taxon>Armillaria</taxon>
    </lineage>
</organism>
<feature type="compositionally biased region" description="Low complexity" evidence="1">
    <location>
        <begin position="321"/>
        <end position="333"/>
    </location>
</feature>